<reference evidence="2 3" key="1">
    <citation type="submission" date="2018-06" db="EMBL/GenBank/DDBJ databases">
        <title>Azoarcus communis strain SWub3 genome.</title>
        <authorList>
            <person name="Zorraquino Salvo V."/>
            <person name="Toubiana D."/>
            <person name="Blumwald E."/>
        </authorList>
    </citation>
    <scope>NUCLEOTIDE SEQUENCE [LARGE SCALE GENOMIC DNA]</scope>
    <source>
        <strain evidence="2 3">SWub3</strain>
    </source>
</reference>
<gene>
    <name evidence="2" type="ORF">DNK49_08645</name>
</gene>
<feature type="signal peptide" evidence="1">
    <location>
        <begin position="1"/>
        <end position="19"/>
    </location>
</feature>
<proteinExistence type="predicted"/>
<dbReference type="EMBL" id="QKOE01000005">
    <property type="protein sequence ID" value="PZA16975.1"/>
    <property type="molecule type" value="Genomic_DNA"/>
</dbReference>
<protein>
    <recommendedName>
        <fullName evidence="4">DUF3047 domain-containing protein</fullName>
    </recommendedName>
</protein>
<keyword evidence="3" id="KW-1185">Reference proteome</keyword>
<sequence length="251" mass="28107">MLKVALALISGLVLSNAAAEEIWIGRFPAQGEFPAPWQIDQIDKKVPPTRYQLRTWDGVNAVEAHADASMALLGRPLAIDLDRTPILCWRWRIDHALKNADMRTKAGDDYAARVYLTFRVPPDQLGFGTRTKLALARSIYGDQVPDAAINYVWDNQQPPETLMNNAYTDRARMIVVRAGELEAGRWVSERRDVRADFTRAFGTIEGQLTGLAIAVDTDNTREKARAGFADFRFVPTSRDCGNEIEGMDAQR</sequence>
<dbReference type="InterPro" id="IPR021409">
    <property type="entry name" value="DUF3047"/>
</dbReference>
<organism evidence="2 3">
    <name type="scientific">Parazoarcus communis SWub3 = DSM 12120</name>
    <dbReference type="NCBI Taxonomy" id="1121029"/>
    <lineage>
        <taxon>Bacteria</taxon>
        <taxon>Pseudomonadati</taxon>
        <taxon>Pseudomonadota</taxon>
        <taxon>Betaproteobacteria</taxon>
        <taxon>Rhodocyclales</taxon>
        <taxon>Zoogloeaceae</taxon>
        <taxon>Parazoarcus</taxon>
    </lineage>
</organism>
<dbReference type="AlphaFoldDB" id="A0A323UWY2"/>
<comment type="caution">
    <text evidence="2">The sequence shown here is derived from an EMBL/GenBank/DDBJ whole genome shotgun (WGS) entry which is preliminary data.</text>
</comment>
<feature type="chain" id="PRO_5016429542" description="DUF3047 domain-containing protein" evidence="1">
    <location>
        <begin position="20"/>
        <end position="251"/>
    </location>
</feature>
<accession>A0A323UWY2</accession>
<dbReference type="OrthoDB" id="9775969at2"/>
<evidence type="ECO:0000313" key="3">
    <source>
        <dbReference type="Proteomes" id="UP000248259"/>
    </source>
</evidence>
<evidence type="ECO:0008006" key="4">
    <source>
        <dbReference type="Google" id="ProtNLM"/>
    </source>
</evidence>
<evidence type="ECO:0000256" key="1">
    <source>
        <dbReference type="SAM" id="SignalP"/>
    </source>
</evidence>
<dbReference type="Proteomes" id="UP000248259">
    <property type="component" value="Unassembled WGS sequence"/>
</dbReference>
<evidence type="ECO:0000313" key="2">
    <source>
        <dbReference type="EMBL" id="PZA16975.1"/>
    </source>
</evidence>
<name>A0A323UWY2_9RHOO</name>
<keyword evidence="1" id="KW-0732">Signal</keyword>
<dbReference type="Pfam" id="PF11249">
    <property type="entry name" value="DUF3047"/>
    <property type="match status" value="1"/>
</dbReference>